<dbReference type="Gene3D" id="3.50.50.60">
    <property type="entry name" value="FAD/NAD(P)-binding domain"/>
    <property type="match status" value="1"/>
</dbReference>
<dbReference type="EC" id="1.3.5.4" evidence="7"/>
<proteinExistence type="predicted"/>
<organism evidence="6 8">
    <name type="scientific">Methanosphaera cuniculi</name>
    <dbReference type="NCBI Taxonomy" id="1077256"/>
    <lineage>
        <taxon>Archaea</taxon>
        <taxon>Methanobacteriati</taxon>
        <taxon>Methanobacteriota</taxon>
        <taxon>Methanomada group</taxon>
        <taxon>Methanobacteria</taxon>
        <taxon>Methanobacteriales</taxon>
        <taxon>Methanobacteriaceae</taxon>
        <taxon>Methanosphaera</taxon>
    </lineage>
</organism>
<feature type="domain" description="Fumarate reductase/succinate dehydrogenase flavoprotein-like C-terminal" evidence="5">
    <location>
        <begin position="443"/>
        <end position="544"/>
    </location>
</feature>
<dbReference type="Gene3D" id="3.90.700.10">
    <property type="entry name" value="Succinate dehydrogenase/fumarate reductase flavoprotein, catalytic domain"/>
    <property type="match status" value="1"/>
</dbReference>
<evidence type="ECO:0000313" key="7">
    <source>
        <dbReference type="EMBL" id="PWL08989.1"/>
    </source>
</evidence>
<accession>A0A2A2HD25</accession>
<evidence type="ECO:0000259" key="5">
    <source>
        <dbReference type="Pfam" id="PF02910"/>
    </source>
</evidence>
<dbReference type="PROSITE" id="PS51257">
    <property type="entry name" value="PROKAR_LIPOPROTEIN"/>
    <property type="match status" value="1"/>
</dbReference>
<dbReference type="InterPro" id="IPR027477">
    <property type="entry name" value="Succ_DH/fumarate_Rdtase_cat_sf"/>
</dbReference>
<evidence type="ECO:0000313" key="6">
    <source>
        <dbReference type="EMBL" id="PAV07297.1"/>
    </source>
</evidence>
<dbReference type="NCBIfam" id="NF004900">
    <property type="entry name" value="PRK06263.1"/>
    <property type="match status" value="1"/>
</dbReference>
<dbReference type="InterPro" id="IPR015939">
    <property type="entry name" value="Fum_Rdtase/Succ_DH_flav-like_C"/>
</dbReference>
<evidence type="ECO:0000256" key="2">
    <source>
        <dbReference type="ARBA" id="ARBA00023002"/>
    </source>
</evidence>
<dbReference type="PANTHER" id="PTHR11632:SF51">
    <property type="entry name" value="SUCCINATE DEHYDROGENASE [UBIQUINONE] FLAVOPROTEIN SUBUNIT, MITOCHONDRIAL"/>
    <property type="match status" value="1"/>
</dbReference>
<evidence type="ECO:0000313" key="8">
    <source>
        <dbReference type="Proteomes" id="UP000217528"/>
    </source>
</evidence>
<gene>
    <name evidence="6" type="primary">sdhA</name>
    <name evidence="7" type="synonym">frdA</name>
    <name evidence="6" type="ORF">ASJ82_00160</name>
    <name evidence="7" type="ORF">MSCUN_01310</name>
</gene>
<dbReference type="GO" id="GO:0008177">
    <property type="term" value="F:succinate dehydrogenase (quinone) activity"/>
    <property type="evidence" value="ECO:0007669"/>
    <property type="project" value="UniProtKB-EC"/>
</dbReference>
<dbReference type="EMBL" id="LMVN01000019">
    <property type="protein sequence ID" value="PAV07297.1"/>
    <property type="molecule type" value="Genomic_DNA"/>
</dbReference>
<dbReference type="Proteomes" id="UP000217528">
    <property type="component" value="Unassembled WGS sequence"/>
</dbReference>
<dbReference type="Proteomes" id="UP000246004">
    <property type="component" value="Unassembled WGS sequence"/>
</dbReference>
<dbReference type="InterPro" id="IPR003953">
    <property type="entry name" value="FAD-dep_OxRdtase_2_FAD-bd"/>
</dbReference>
<evidence type="ECO:0000256" key="3">
    <source>
        <dbReference type="PIRSR" id="PIRSR000171-1"/>
    </source>
</evidence>
<feature type="domain" description="FAD-dependent oxidoreductase 2 FAD-binding" evidence="4">
    <location>
        <begin position="9"/>
        <end position="389"/>
    </location>
</feature>
<dbReference type="RefSeq" id="WP_095608666.1">
    <property type="nucleotide sequence ID" value="NZ_LMVN01000019.1"/>
</dbReference>
<reference evidence="7 9" key="1">
    <citation type="submission" date="2016-04" db="EMBL/GenBank/DDBJ databases">
        <title>Genome sequence of Methanosphaera cuniculi DSM 4103.</title>
        <authorList>
            <person name="Poehlein A."/>
            <person name="Seedorf H."/>
            <person name="Daniel R."/>
        </authorList>
    </citation>
    <scope>NUCLEOTIDE SEQUENCE [LARGE SCALE GENOMIC DNA]</scope>
    <source>
        <strain evidence="7 9">DSM 4103</strain>
    </source>
</reference>
<sequence length="557" mass="61662">MQIKEYTTDVLVIGSGGAGCKCGIIASKKGEDVIIVSKGLSFKSGCTVLAEGGYNAVFGYVDDEDSLQLHIQDTLKGGAFLNDLMLVHTLVTHSPDELIKLEAYGSLFDRQEDGRLAQRPFGGQSYRRTCFKGDETGHEMMLGLKQEVIRENIQIQDEVMITKLLYDTDHTKIVGAMGISLQDSSIIIYHAKATVIATGGCGWLYPVTSNAMQKTGDGIMIAYDAGANVMDMEMVQFHPTGMLSPKSRRGVLITEAVRGEGGHLINSEGERFMTNYDPRGELATRDIVARAIYTEIQEGRGTPEGGVYLSVTHLPDEQVHTKLHTMVQQFKDIGVDITKEPMVVAPTAHHFMGGIKIDTECKTNIPNLFAAGEATSGVHGANRLGGNALADTQVFGNIAGESAAKCAKNTTLLMPDEKQVEDEIKRIKDLRCDGIYRPSDIKKELEEIMWKYVAIIRSEEGLLKAQECLDELDEKTKDMKVPSFDEFNEELIIALELKNMINLSRLIVKSASLRKESRGAHYRLDYPDKNDMEFLKSFILNKDDPEFKTIKRGLFDD</sequence>
<evidence type="ECO:0000259" key="4">
    <source>
        <dbReference type="Pfam" id="PF00890"/>
    </source>
</evidence>
<dbReference type="InterPro" id="IPR037099">
    <property type="entry name" value="Fum_R/Succ_DH_flav-like_C_sf"/>
</dbReference>
<dbReference type="SUPFAM" id="SSF51905">
    <property type="entry name" value="FAD/NAD(P)-binding domain"/>
    <property type="match status" value="1"/>
</dbReference>
<dbReference type="FunFam" id="3.90.700.10:FF:000002">
    <property type="entry name" value="L-aspartate oxidase"/>
    <property type="match status" value="1"/>
</dbReference>
<dbReference type="Pfam" id="PF02910">
    <property type="entry name" value="Succ_DH_flav_C"/>
    <property type="match status" value="1"/>
</dbReference>
<dbReference type="PIRSF" id="PIRSF000171">
    <property type="entry name" value="SDHA_APRA_LASPO"/>
    <property type="match status" value="1"/>
</dbReference>
<dbReference type="OrthoDB" id="23539at2157"/>
<dbReference type="AlphaFoldDB" id="A0A2A2HD25"/>
<evidence type="ECO:0000256" key="1">
    <source>
        <dbReference type="ARBA" id="ARBA00022630"/>
    </source>
</evidence>
<dbReference type="EMBL" id="LWMS01000003">
    <property type="protein sequence ID" value="PWL08989.1"/>
    <property type="molecule type" value="Genomic_DNA"/>
</dbReference>
<dbReference type="GO" id="GO:0044281">
    <property type="term" value="P:small molecule metabolic process"/>
    <property type="evidence" value="ECO:0007669"/>
    <property type="project" value="UniProtKB-ARBA"/>
</dbReference>
<feature type="active site" description="Proton acceptor" evidence="3">
    <location>
        <position position="285"/>
    </location>
</feature>
<keyword evidence="2 6" id="KW-0560">Oxidoreductase</keyword>
<name>A0A2A2HD25_9EURY</name>
<dbReference type="InterPro" id="IPR036188">
    <property type="entry name" value="FAD/NAD-bd_sf"/>
</dbReference>
<dbReference type="SUPFAM" id="SSF46977">
    <property type="entry name" value="Succinate dehydrogenase/fumarate reductase flavoprotein C-terminal domain"/>
    <property type="match status" value="1"/>
</dbReference>
<dbReference type="PRINTS" id="PR00368">
    <property type="entry name" value="FADPNR"/>
</dbReference>
<dbReference type="PANTHER" id="PTHR11632">
    <property type="entry name" value="SUCCINATE DEHYDROGENASE 2 FLAVOPROTEIN SUBUNIT"/>
    <property type="match status" value="1"/>
</dbReference>
<evidence type="ECO:0000313" key="9">
    <source>
        <dbReference type="Proteomes" id="UP000246004"/>
    </source>
</evidence>
<comment type="caution">
    <text evidence="6">The sequence shown here is derived from an EMBL/GenBank/DDBJ whole genome shotgun (WGS) entry which is preliminary data.</text>
</comment>
<dbReference type="InterPro" id="IPR030664">
    <property type="entry name" value="SdhA/FrdA/AprA"/>
</dbReference>
<keyword evidence="1" id="KW-0285">Flavoprotein</keyword>
<dbReference type="EC" id="1.3.5.1" evidence="6"/>
<dbReference type="Gene3D" id="1.20.58.100">
    <property type="entry name" value="Fumarate reductase/succinate dehydrogenase flavoprotein-like, C-terminal domain"/>
    <property type="match status" value="1"/>
</dbReference>
<reference evidence="6 8" key="2">
    <citation type="journal article" date="2017" name="BMC Genomics">
        <title>Genomic analysis of methanogenic archaea reveals a shift towards energy conservation.</title>
        <authorList>
            <person name="Gilmore S.P."/>
            <person name="Henske J.K."/>
            <person name="Sexton J.A."/>
            <person name="Solomon K.V."/>
            <person name="Seppala S."/>
            <person name="Yoo J.I."/>
            <person name="Huyett L.M."/>
            <person name="Pressman A."/>
            <person name="Cogan J.Z."/>
            <person name="Kivenson V."/>
            <person name="Peng X."/>
            <person name="Tan Y."/>
            <person name="Valentine D.L."/>
            <person name="O'Malley M.A."/>
        </authorList>
    </citation>
    <scope>NUCLEOTIDE SEQUENCE [LARGE SCALE GENOMIC DNA]</scope>
    <source>
        <strain evidence="6 8">1R-7</strain>
    </source>
</reference>
<dbReference type="SUPFAM" id="SSF56425">
    <property type="entry name" value="Succinate dehydrogenase/fumarate reductase flavoprotein, catalytic domain"/>
    <property type="match status" value="1"/>
</dbReference>
<dbReference type="Pfam" id="PF00890">
    <property type="entry name" value="FAD_binding_2"/>
    <property type="match status" value="1"/>
</dbReference>
<keyword evidence="8" id="KW-1185">Reference proteome</keyword>
<protein>
    <submittedName>
        <fullName evidence="7">Fumarate reductase flavoprotein subunit</fullName>
        <ecNumber evidence="7">1.3.5.4</ecNumber>
    </submittedName>
    <submittedName>
        <fullName evidence="6">Succinate dehydrogenase</fullName>
        <ecNumber evidence="6">1.3.5.1</ecNumber>
    </submittedName>
</protein>